<dbReference type="RefSeq" id="XP_038733233.1">
    <property type="nucleotide sequence ID" value="XM_038875896.1"/>
</dbReference>
<comment type="caution">
    <text evidence="1">The sequence shown here is derived from an EMBL/GenBank/DDBJ whole genome shotgun (WGS) entry which is preliminary data.</text>
</comment>
<dbReference type="Proteomes" id="UP000710849">
    <property type="component" value="Unassembled WGS sequence"/>
</dbReference>
<keyword evidence="2" id="KW-1185">Reference proteome</keyword>
<dbReference type="PANTHER" id="PTHR38846">
    <property type="entry name" value="C3H1-TYPE DOMAIN-CONTAINING PROTEIN"/>
    <property type="match status" value="1"/>
</dbReference>
<reference evidence="1 2" key="1">
    <citation type="journal article" date="2020" name="Genome Biol. Evol.">
        <title>Comparative genomics of Sclerotiniaceae.</title>
        <authorList>
            <person name="Valero Jimenez C.A."/>
            <person name="Steentjes M."/>
            <person name="Scholten O.E."/>
            <person name="Van Kan J.A.L."/>
        </authorList>
    </citation>
    <scope>NUCLEOTIDE SEQUENCE [LARGE SCALE GENOMIC DNA]</scope>
    <source>
        <strain evidence="1 2">MUCL 94</strain>
    </source>
</reference>
<protein>
    <submittedName>
        <fullName evidence="1">Uncharacterized protein</fullName>
    </submittedName>
</protein>
<evidence type="ECO:0000313" key="1">
    <source>
        <dbReference type="EMBL" id="KAF7944751.1"/>
    </source>
</evidence>
<sequence>MPRRRPYIAGDFDRYFGNVSDLRNWQQLCADVKIPGAWHLRSINACRKVGLIVVFVVWEEKMGCDWDWSWDFALANVHVNICQLLESYQTGVPVRIFPDRDRLLAYTIEKRMFYPLSEAKRGGPVRGLLFKRG</sequence>
<organism evidence="1 2">
    <name type="scientific">Botrytis byssoidea</name>
    <dbReference type="NCBI Taxonomy" id="139641"/>
    <lineage>
        <taxon>Eukaryota</taxon>
        <taxon>Fungi</taxon>
        <taxon>Dikarya</taxon>
        <taxon>Ascomycota</taxon>
        <taxon>Pezizomycotina</taxon>
        <taxon>Leotiomycetes</taxon>
        <taxon>Helotiales</taxon>
        <taxon>Sclerotiniaceae</taxon>
        <taxon>Botrytis</taxon>
    </lineage>
</organism>
<gene>
    <name evidence="1" type="ORF">EAE97_005384</name>
</gene>
<proteinExistence type="predicted"/>
<accession>A0A9P5IQ37</accession>
<dbReference type="EMBL" id="RCSW01000009">
    <property type="protein sequence ID" value="KAF7944751.1"/>
    <property type="molecule type" value="Genomic_DNA"/>
</dbReference>
<name>A0A9P5IQ37_9HELO</name>
<dbReference type="AlphaFoldDB" id="A0A9P5IQ37"/>
<evidence type="ECO:0000313" key="2">
    <source>
        <dbReference type="Proteomes" id="UP000710849"/>
    </source>
</evidence>
<dbReference type="PANTHER" id="PTHR38846:SF1">
    <property type="entry name" value="C3H1-TYPE DOMAIN-CONTAINING PROTEIN"/>
    <property type="match status" value="1"/>
</dbReference>
<dbReference type="GeneID" id="62148973"/>